<dbReference type="SUPFAM" id="SSF103473">
    <property type="entry name" value="MFS general substrate transporter"/>
    <property type="match status" value="1"/>
</dbReference>
<comment type="catalytic activity">
    <reaction evidence="17">
        <text>L-arginyl-glycine(out) = L-arginyl-glycine(in)</text>
        <dbReference type="Rhea" id="RHEA:79391"/>
        <dbReference type="ChEBI" id="CHEBI:229955"/>
    </reaction>
</comment>
<evidence type="ECO:0000256" key="1">
    <source>
        <dbReference type="ARBA" id="ARBA00004155"/>
    </source>
</evidence>
<comment type="catalytic activity">
    <reaction evidence="19">
        <text>L-alanyl-L-lysine(out) = L-alanyl-L-lysine(in)</text>
        <dbReference type="Rhea" id="RHEA:79415"/>
        <dbReference type="ChEBI" id="CHEBI:192470"/>
    </reaction>
</comment>
<comment type="similarity">
    <text evidence="2">Belongs to the major facilitator superfamily.</text>
</comment>
<evidence type="ECO:0000256" key="4">
    <source>
        <dbReference type="ARBA" id="ARBA00022692"/>
    </source>
</evidence>
<dbReference type="InterPro" id="IPR011701">
    <property type="entry name" value="MFS"/>
</dbReference>
<reference evidence="27 28" key="1">
    <citation type="submission" date="2019-08" db="EMBL/GenBank/DDBJ databases">
        <authorList>
            <person name="Alioto T."/>
            <person name="Alioto T."/>
            <person name="Gomez Garrido J."/>
        </authorList>
    </citation>
    <scope>NUCLEOTIDE SEQUENCE [LARGE SCALE GENOMIC DNA]</scope>
</reference>
<feature type="transmembrane region" description="Helical" evidence="25">
    <location>
        <begin position="39"/>
        <end position="60"/>
    </location>
</feature>
<comment type="catalytic activity">
    <reaction evidence="13">
        <text>L-alpha-aminoacyl-L-lysine(out) = L-alpha-aminoacyl-L-lysine(in)</text>
        <dbReference type="Rhea" id="RHEA:79383"/>
        <dbReference type="ChEBI" id="CHEBI:229966"/>
    </reaction>
</comment>
<dbReference type="Gene3D" id="1.20.1250.20">
    <property type="entry name" value="MFS general substrate transporter like domains"/>
    <property type="match status" value="1"/>
</dbReference>
<evidence type="ECO:0000256" key="9">
    <source>
        <dbReference type="ARBA" id="ARBA00044878"/>
    </source>
</evidence>
<comment type="catalytic activity">
    <reaction evidence="18">
        <text>L-histidyl-L-alpha-amino acid(out) = L-histidyl-L-alpha-amino acid(in)</text>
        <dbReference type="Rhea" id="RHEA:79379"/>
        <dbReference type="ChEBI" id="CHEBI:229964"/>
    </reaction>
</comment>
<evidence type="ECO:0000256" key="12">
    <source>
        <dbReference type="ARBA" id="ARBA00044891"/>
    </source>
</evidence>
<evidence type="ECO:0000256" key="6">
    <source>
        <dbReference type="ARBA" id="ARBA00023136"/>
    </source>
</evidence>
<proteinExistence type="inferred from homology"/>
<comment type="catalytic activity">
    <reaction evidence="15">
        <text>L-arginyl-L-alpha-amino acid(out) = L-arginyl-L-alpha-amino acid(in)</text>
        <dbReference type="Rhea" id="RHEA:79371"/>
        <dbReference type="ChEBI" id="CHEBI:84315"/>
    </reaction>
</comment>
<evidence type="ECO:0000256" key="18">
    <source>
        <dbReference type="ARBA" id="ARBA00044912"/>
    </source>
</evidence>
<feature type="transmembrane region" description="Helical" evidence="25">
    <location>
        <begin position="176"/>
        <end position="196"/>
    </location>
</feature>
<evidence type="ECO:0000256" key="7">
    <source>
        <dbReference type="ARBA" id="ARBA00023228"/>
    </source>
</evidence>
<evidence type="ECO:0000256" key="24">
    <source>
        <dbReference type="ARBA" id="ARBA00046376"/>
    </source>
</evidence>
<dbReference type="PANTHER" id="PTHR23512">
    <property type="entry name" value="MAJOR FACILITATOR SUPERFAMILY DOMAIN-CONTAINING PROTEIN 1"/>
    <property type="match status" value="1"/>
</dbReference>
<evidence type="ECO:0000256" key="22">
    <source>
        <dbReference type="ARBA" id="ARBA00045018"/>
    </source>
</evidence>
<comment type="catalytic activity">
    <reaction evidence="16">
        <text>L-lysyl-L-lysine(out) = L-lysyl-L-lysine(in)</text>
        <dbReference type="Rhea" id="RHEA:79403"/>
        <dbReference type="ChEBI" id="CHEBI:229956"/>
    </reaction>
</comment>
<keyword evidence="6 25" id="KW-0472">Membrane</keyword>
<keyword evidence="5 25" id="KW-1133">Transmembrane helix</keyword>
<evidence type="ECO:0000256" key="19">
    <source>
        <dbReference type="ARBA" id="ARBA00044919"/>
    </source>
</evidence>
<comment type="catalytic activity">
    <reaction evidence="8">
        <text>L-lysyl-L-alanine(out) = L-lysyl-L-alanine(in)</text>
        <dbReference type="Rhea" id="RHEA:79399"/>
        <dbReference type="ChEBI" id="CHEBI:229954"/>
    </reaction>
</comment>
<evidence type="ECO:0000313" key="28">
    <source>
        <dbReference type="Proteomes" id="UP000325440"/>
    </source>
</evidence>
<keyword evidence="4 25" id="KW-0812">Transmembrane</keyword>
<gene>
    <name evidence="27" type="ORF">CINCED_3A011669</name>
</gene>
<protein>
    <recommendedName>
        <fullName evidence="21">Lysosomal dipeptide transporter MFSD1</fullName>
    </recommendedName>
    <alternativeName>
        <fullName evidence="22">Major facilitator superfamily domain-containing protein 1</fullName>
    </alternativeName>
</protein>
<evidence type="ECO:0000256" key="5">
    <source>
        <dbReference type="ARBA" id="ARBA00022989"/>
    </source>
</evidence>
<dbReference type="GO" id="GO:0022857">
    <property type="term" value="F:transmembrane transporter activity"/>
    <property type="evidence" value="ECO:0007669"/>
    <property type="project" value="InterPro"/>
</dbReference>
<dbReference type="InterPro" id="IPR020846">
    <property type="entry name" value="MFS_dom"/>
</dbReference>
<evidence type="ECO:0000256" key="14">
    <source>
        <dbReference type="ARBA" id="ARBA00044898"/>
    </source>
</evidence>
<dbReference type="PROSITE" id="PS50850">
    <property type="entry name" value="MFS"/>
    <property type="match status" value="1"/>
</dbReference>
<dbReference type="GO" id="GO:0005765">
    <property type="term" value="C:lysosomal membrane"/>
    <property type="evidence" value="ECO:0007669"/>
    <property type="project" value="UniProtKB-SubCell"/>
</dbReference>
<comment type="catalytic activity">
    <reaction evidence="20">
        <text>L-lysyl-glycine(out) = L-lysyl-glycine(in)</text>
        <dbReference type="Rhea" id="RHEA:79407"/>
        <dbReference type="ChEBI" id="CHEBI:191202"/>
    </reaction>
</comment>
<feature type="domain" description="Major facilitator superfamily (MFS) profile" evidence="26">
    <location>
        <begin position="39"/>
        <end position="219"/>
    </location>
</feature>
<evidence type="ECO:0000256" key="20">
    <source>
        <dbReference type="ARBA" id="ARBA00044924"/>
    </source>
</evidence>
<evidence type="ECO:0000259" key="26">
    <source>
        <dbReference type="PROSITE" id="PS50850"/>
    </source>
</evidence>
<evidence type="ECO:0000256" key="23">
    <source>
        <dbReference type="ARBA" id="ARBA00045709"/>
    </source>
</evidence>
<dbReference type="OrthoDB" id="424834at2759"/>
<evidence type="ECO:0000256" key="25">
    <source>
        <dbReference type="SAM" id="Phobius"/>
    </source>
</evidence>
<evidence type="ECO:0000256" key="21">
    <source>
        <dbReference type="ARBA" id="ARBA00044985"/>
    </source>
</evidence>
<evidence type="ECO:0000256" key="15">
    <source>
        <dbReference type="ARBA" id="ARBA00044899"/>
    </source>
</evidence>
<evidence type="ECO:0000313" key="27">
    <source>
        <dbReference type="EMBL" id="VVC34441.1"/>
    </source>
</evidence>
<dbReference type="AlphaFoldDB" id="A0A5E4MUB0"/>
<accession>A0A5E4MUB0</accession>
<evidence type="ECO:0000256" key="3">
    <source>
        <dbReference type="ARBA" id="ARBA00022448"/>
    </source>
</evidence>
<dbReference type="EMBL" id="CABPRJ010000994">
    <property type="protein sequence ID" value="VVC34441.1"/>
    <property type="molecule type" value="Genomic_DNA"/>
</dbReference>
<comment type="subunit">
    <text evidence="24">Homodimer. Interacts with lysosomal protein GLMP (via lumenal domain); the interaction starts while both proteins are still in the endoplasmic reticulum and is required for stabilization of MFSD1 in lysosomes but has no direct effect on its targeting to lysosomes or transporter activity.</text>
</comment>
<comment type="catalytic activity">
    <reaction evidence="11">
        <text>L-alpha-aminoacyl-L-histidine(out) = L-alpha-aminoacyl-L-histidine(in)</text>
        <dbReference type="Rhea" id="RHEA:79375"/>
        <dbReference type="ChEBI" id="CHEBI:229967"/>
    </reaction>
</comment>
<keyword evidence="28" id="KW-1185">Reference proteome</keyword>
<keyword evidence="3" id="KW-0813">Transport</keyword>
<dbReference type="InterPro" id="IPR036259">
    <property type="entry name" value="MFS_trans_sf"/>
</dbReference>
<evidence type="ECO:0000256" key="8">
    <source>
        <dbReference type="ARBA" id="ARBA00044876"/>
    </source>
</evidence>
<organism evidence="27 28">
    <name type="scientific">Cinara cedri</name>
    <dbReference type="NCBI Taxonomy" id="506608"/>
    <lineage>
        <taxon>Eukaryota</taxon>
        <taxon>Metazoa</taxon>
        <taxon>Ecdysozoa</taxon>
        <taxon>Arthropoda</taxon>
        <taxon>Hexapoda</taxon>
        <taxon>Insecta</taxon>
        <taxon>Pterygota</taxon>
        <taxon>Neoptera</taxon>
        <taxon>Paraneoptera</taxon>
        <taxon>Hemiptera</taxon>
        <taxon>Sternorrhyncha</taxon>
        <taxon>Aphidomorpha</taxon>
        <taxon>Aphidoidea</taxon>
        <taxon>Aphididae</taxon>
        <taxon>Lachninae</taxon>
        <taxon>Cinara</taxon>
    </lineage>
</organism>
<evidence type="ECO:0000256" key="16">
    <source>
        <dbReference type="ARBA" id="ARBA00044900"/>
    </source>
</evidence>
<evidence type="ECO:0000256" key="2">
    <source>
        <dbReference type="ARBA" id="ARBA00008335"/>
    </source>
</evidence>
<comment type="catalytic activity">
    <reaction evidence="12">
        <text>L-lysyl-L-alpha-amino acid(out) = L-lysyl-L-alpha-amino acid(in)</text>
        <dbReference type="Rhea" id="RHEA:79387"/>
        <dbReference type="ChEBI" id="CHEBI:229965"/>
    </reaction>
</comment>
<name>A0A5E4MUB0_9HEMI</name>
<dbReference type="Pfam" id="PF07690">
    <property type="entry name" value="MFS_1"/>
    <property type="match status" value="1"/>
</dbReference>
<dbReference type="Proteomes" id="UP000325440">
    <property type="component" value="Unassembled WGS sequence"/>
</dbReference>
<evidence type="ECO:0000256" key="11">
    <source>
        <dbReference type="ARBA" id="ARBA00044884"/>
    </source>
</evidence>
<feature type="non-terminal residue" evidence="27">
    <location>
        <position position="219"/>
    </location>
</feature>
<comment type="catalytic activity">
    <reaction evidence="14">
        <text>L-aspartyl-L-lysine(out) = L-aspartyl-L-lysine(in)</text>
        <dbReference type="Rhea" id="RHEA:79411"/>
        <dbReference type="ChEBI" id="CHEBI:229953"/>
    </reaction>
</comment>
<comment type="catalytic activity">
    <reaction evidence="9">
        <text>L-histidyl-glycine(out) = L-histidyl-glycine(in)</text>
        <dbReference type="Rhea" id="RHEA:79395"/>
        <dbReference type="ChEBI" id="CHEBI:229957"/>
    </reaction>
</comment>
<comment type="function">
    <text evidence="23">Lysosomal dipeptide uniporter that selectively exports lysine, arginine or histidine-containing dipeptides with a net positive charge from the lysosome lumen into the cytosol. Could play a role in a specific type of protein O-glycosylation indirectly regulating macrophages migration and tissue invasion. Also essential for liver homeostasis.</text>
</comment>
<dbReference type="PANTHER" id="PTHR23512:SF3">
    <property type="entry name" value="MAJOR FACILITATOR SUPERFAMILY DOMAIN-CONTAINING PROTEIN 1"/>
    <property type="match status" value="1"/>
</dbReference>
<feature type="transmembrane region" description="Helical" evidence="25">
    <location>
        <begin position="81"/>
        <end position="103"/>
    </location>
</feature>
<keyword evidence="7" id="KW-0458">Lysosome</keyword>
<feature type="transmembrane region" description="Helical" evidence="25">
    <location>
        <begin position="109"/>
        <end position="129"/>
    </location>
</feature>
<evidence type="ECO:0000256" key="17">
    <source>
        <dbReference type="ARBA" id="ARBA00044903"/>
    </source>
</evidence>
<comment type="subcellular location">
    <subcellularLocation>
        <location evidence="1">Lysosome membrane</location>
        <topology evidence="1">Multi-pass membrane protein</topology>
    </subcellularLocation>
</comment>
<sequence>MAEHQEDVSIEQMAEQGISTEEIDNPEEDIITWKHPSHIFQRLLALFFMCLIGFGSYFCFDNPGALQDNFIQDMNLSTTQFVYLYSWYSWPNVIMCFIGGFLIDSVFGIRLGTVIYALLVVIGQIVFAVGAHVNTLWVMLLGRLIFGIGGESLAVAQNNYAVLWFKGRELNMVFGFQLSFARVGSTVNFIVMEPLYRYVKNHISYHSPNYESLSIVLLL</sequence>
<dbReference type="InterPro" id="IPR052187">
    <property type="entry name" value="MFSD1"/>
</dbReference>
<evidence type="ECO:0000256" key="13">
    <source>
        <dbReference type="ARBA" id="ARBA00044893"/>
    </source>
</evidence>
<feature type="transmembrane region" description="Helical" evidence="25">
    <location>
        <begin position="136"/>
        <end position="156"/>
    </location>
</feature>
<comment type="catalytic activity">
    <reaction evidence="10">
        <text>L-alpha-aminoacyl-L-arginine(out) = L-alpha-aminoacyl-L-arginine(in)</text>
        <dbReference type="Rhea" id="RHEA:79367"/>
        <dbReference type="ChEBI" id="CHEBI:229968"/>
    </reaction>
</comment>
<evidence type="ECO:0000256" key="10">
    <source>
        <dbReference type="ARBA" id="ARBA00044881"/>
    </source>
</evidence>